<dbReference type="RefSeq" id="XP_028486593.1">
    <property type="nucleotide sequence ID" value="XM_028630273.1"/>
</dbReference>
<keyword evidence="1" id="KW-0812">Transmembrane</keyword>
<dbReference type="AlphaFoldDB" id="A0A443HYM1"/>
<sequence length="94" mass="10395">MSFLGHGLAHWLWTVVYFKSIIMMIIITTTISGVGLIVIIIILFLLVFPSCSADNLPEYYRVSCFPAFLSPLITAWCQGIIKRASSGTQGILLT</sequence>
<dbReference type="Proteomes" id="UP000283841">
    <property type="component" value="Unassembled WGS sequence"/>
</dbReference>
<feature type="non-terminal residue" evidence="2">
    <location>
        <position position="94"/>
    </location>
</feature>
<dbReference type="VEuPathDB" id="FungiDB:C8Q69DRAFT_461793"/>
<dbReference type="GeneID" id="39599550"/>
<feature type="transmembrane region" description="Helical" evidence="1">
    <location>
        <begin position="21"/>
        <end position="47"/>
    </location>
</feature>
<organism evidence="2 3">
    <name type="scientific">Byssochlamys spectabilis</name>
    <name type="common">Paecilomyces variotii</name>
    <dbReference type="NCBI Taxonomy" id="264951"/>
    <lineage>
        <taxon>Eukaryota</taxon>
        <taxon>Fungi</taxon>
        <taxon>Dikarya</taxon>
        <taxon>Ascomycota</taxon>
        <taxon>Pezizomycotina</taxon>
        <taxon>Eurotiomycetes</taxon>
        <taxon>Eurotiomycetidae</taxon>
        <taxon>Eurotiales</taxon>
        <taxon>Thermoascaceae</taxon>
        <taxon>Paecilomyces</taxon>
    </lineage>
</organism>
<evidence type="ECO:0000313" key="3">
    <source>
        <dbReference type="Proteomes" id="UP000283841"/>
    </source>
</evidence>
<feature type="transmembrane region" description="Helical" evidence="1">
    <location>
        <begin position="59"/>
        <end position="77"/>
    </location>
</feature>
<comment type="caution">
    <text evidence="2">The sequence shown here is derived from an EMBL/GenBank/DDBJ whole genome shotgun (WGS) entry which is preliminary data.</text>
</comment>
<name>A0A443HYM1_BYSSP</name>
<reference evidence="2 3" key="1">
    <citation type="journal article" date="2018" name="Front. Microbiol.">
        <title>Genomic and genetic insights into a cosmopolitan fungus, Paecilomyces variotii (Eurotiales).</title>
        <authorList>
            <person name="Urquhart A.S."/>
            <person name="Mondo S.J."/>
            <person name="Makela M.R."/>
            <person name="Hane J.K."/>
            <person name="Wiebenga A."/>
            <person name="He G."/>
            <person name="Mihaltcheva S."/>
            <person name="Pangilinan J."/>
            <person name="Lipzen A."/>
            <person name="Barry K."/>
            <person name="de Vries R.P."/>
            <person name="Grigoriev I.V."/>
            <person name="Idnurm A."/>
        </authorList>
    </citation>
    <scope>NUCLEOTIDE SEQUENCE [LARGE SCALE GENOMIC DNA]</scope>
    <source>
        <strain evidence="2 3">CBS 101075</strain>
    </source>
</reference>
<keyword evidence="1" id="KW-1133">Transmembrane helix</keyword>
<keyword evidence="3" id="KW-1185">Reference proteome</keyword>
<evidence type="ECO:0000256" key="1">
    <source>
        <dbReference type="SAM" id="Phobius"/>
    </source>
</evidence>
<protein>
    <submittedName>
        <fullName evidence="2">Uncharacterized protein</fullName>
    </submittedName>
</protein>
<evidence type="ECO:0000313" key="2">
    <source>
        <dbReference type="EMBL" id="RWQ96948.1"/>
    </source>
</evidence>
<dbReference type="EMBL" id="RCNU01000003">
    <property type="protein sequence ID" value="RWQ96948.1"/>
    <property type="molecule type" value="Genomic_DNA"/>
</dbReference>
<proteinExistence type="predicted"/>
<keyword evidence="1" id="KW-0472">Membrane</keyword>
<accession>A0A443HYM1</accession>
<gene>
    <name evidence="2" type="ORF">C8Q69DRAFT_461793</name>
</gene>